<organism evidence="1 2">
    <name type="scientific">Cuscuta europaea</name>
    <name type="common">European dodder</name>
    <dbReference type="NCBI Taxonomy" id="41803"/>
    <lineage>
        <taxon>Eukaryota</taxon>
        <taxon>Viridiplantae</taxon>
        <taxon>Streptophyta</taxon>
        <taxon>Embryophyta</taxon>
        <taxon>Tracheophyta</taxon>
        <taxon>Spermatophyta</taxon>
        <taxon>Magnoliopsida</taxon>
        <taxon>eudicotyledons</taxon>
        <taxon>Gunneridae</taxon>
        <taxon>Pentapetalae</taxon>
        <taxon>asterids</taxon>
        <taxon>lamiids</taxon>
        <taxon>Solanales</taxon>
        <taxon>Convolvulaceae</taxon>
        <taxon>Cuscuteae</taxon>
        <taxon>Cuscuta</taxon>
        <taxon>Cuscuta subgen. Cuscuta</taxon>
    </lineage>
</organism>
<accession>A0A9P1EFE8</accession>
<proteinExistence type="predicted"/>
<dbReference type="AlphaFoldDB" id="A0A9P1EFE8"/>
<dbReference type="Proteomes" id="UP001152484">
    <property type="component" value="Unassembled WGS sequence"/>
</dbReference>
<gene>
    <name evidence="1" type="ORF">CEURO_LOCUS15493</name>
</gene>
<protein>
    <submittedName>
        <fullName evidence="1">Uncharacterized protein</fullName>
    </submittedName>
</protein>
<comment type="caution">
    <text evidence="1">The sequence shown here is derived from an EMBL/GenBank/DDBJ whole genome shotgun (WGS) entry which is preliminary data.</text>
</comment>
<evidence type="ECO:0000313" key="1">
    <source>
        <dbReference type="EMBL" id="CAH9101686.1"/>
    </source>
</evidence>
<sequence length="111" mass="12035">MTASASTPYISERPLLFPPFFLHSSVQPPKIAGAFSTFLNGHSVPVAGTGLEKMPLIPINITVDGWIAWEDQWRSGKMHVNCPCLLRSGYSGAYALGQACTVKVDRDALKT</sequence>
<name>A0A9P1EFE8_CUSEU</name>
<dbReference type="EMBL" id="CAMAPE010000038">
    <property type="protein sequence ID" value="CAH9101686.1"/>
    <property type="molecule type" value="Genomic_DNA"/>
</dbReference>
<reference evidence="1" key="1">
    <citation type="submission" date="2022-07" db="EMBL/GenBank/DDBJ databases">
        <authorList>
            <person name="Macas J."/>
            <person name="Novak P."/>
            <person name="Neumann P."/>
        </authorList>
    </citation>
    <scope>NUCLEOTIDE SEQUENCE</scope>
</reference>
<keyword evidence="2" id="KW-1185">Reference proteome</keyword>
<evidence type="ECO:0000313" key="2">
    <source>
        <dbReference type="Proteomes" id="UP001152484"/>
    </source>
</evidence>
<dbReference type="OrthoDB" id="1426517at2759"/>